<feature type="domain" description="Cadherin" evidence="17">
    <location>
        <begin position="1162"/>
        <end position="1263"/>
    </location>
</feature>
<feature type="compositionally biased region" description="Polar residues" evidence="15">
    <location>
        <begin position="223"/>
        <end position="235"/>
    </location>
</feature>
<evidence type="ECO:0000256" key="4">
    <source>
        <dbReference type="ARBA" id="ARBA00022692"/>
    </source>
</evidence>
<comment type="caution">
    <text evidence="18">The sequence shown here is derived from an EMBL/GenBank/DDBJ whole genome shotgun (WGS) entry which is preliminary data.</text>
</comment>
<keyword evidence="4 16" id="KW-0812">Transmembrane</keyword>
<evidence type="ECO:0000256" key="16">
    <source>
        <dbReference type="SAM" id="Phobius"/>
    </source>
</evidence>
<dbReference type="GO" id="GO:0007163">
    <property type="term" value="P:establishment or maintenance of cell polarity"/>
    <property type="evidence" value="ECO:0007669"/>
    <property type="project" value="UniProtKB-ARBA"/>
</dbReference>
<dbReference type="FunFam" id="2.60.40.60:FF:000033">
    <property type="entry name" value="FAT atypical cadherin 1"/>
    <property type="match status" value="1"/>
</dbReference>
<evidence type="ECO:0000256" key="8">
    <source>
        <dbReference type="ARBA" id="ARBA00022889"/>
    </source>
</evidence>
<evidence type="ECO:0000256" key="11">
    <source>
        <dbReference type="ARBA" id="ARBA00023157"/>
    </source>
</evidence>
<accession>A0A553PT60</accession>
<feature type="transmembrane region" description="Helical" evidence="16">
    <location>
        <begin position="1942"/>
        <end position="1969"/>
    </location>
</feature>
<evidence type="ECO:0000256" key="15">
    <source>
        <dbReference type="SAM" id="MobiDB-lite"/>
    </source>
</evidence>
<comment type="subcellular location">
    <subcellularLocation>
        <location evidence="1">Cell membrane</location>
        <topology evidence="1">Single-pass type I membrane protein</topology>
    </subcellularLocation>
</comment>
<dbReference type="PANTHER" id="PTHR24026">
    <property type="entry name" value="FAT ATYPICAL CADHERIN-RELATED"/>
    <property type="match status" value="1"/>
</dbReference>
<feature type="compositionally biased region" description="Pro residues" evidence="15">
    <location>
        <begin position="175"/>
        <end position="216"/>
    </location>
</feature>
<name>A0A553PT60_TIGCA</name>
<keyword evidence="19" id="KW-1185">Reference proteome</keyword>
<keyword evidence="6" id="KW-0677">Repeat</keyword>
<dbReference type="Pfam" id="PF00028">
    <property type="entry name" value="Cadherin"/>
    <property type="match status" value="9"/>
</dbReference>
<dbReference type="STRING" id="6832.A0A553PT60"/>
<feature type="domain" description="Cadherin" evidence="17">
    <location>
        <begin position="1377"/>
        <end position="1486"/>
    </location>
</feature>
<keyword evidence="8" id="KW-0130">Cell adhesion</keyword>
<dbReference type="GO" id="GO:0048589">
    <property type="term" value="P:developmental growth"/>
    <property type="evidence" value="ECO:0007669"/>
    <property type="project" value="UniProtKB-ARBA"/>
</dbReference>
<evidence type="ECO:0000256" key="12">
    <source>
        <dbReference type="ARBA" id="ARBA00023180"/>
    </source>
</evidence>
<dbReference type="GO" id="GO:0008104">
    <property type="term" value="P:intracellular protein localization"/>
    <property type="evidence" value="ECO:0007669"/>
    <property type="project" value="UniProtKB-ARBA"/>
</dbReference>
<feature type="domain" description="Cadherin" evidence="17">
    <location>
        <begin position="795"/>
        <end position="904"/>
    </location>
</feature>
<evidence type="ECO:0000256" key="14">
    <source>
        <dbReference type="PROSITE-ProRule" id="PRU00043"/>
    </source>
</evidence>
<organism evidence="18 19">
    <name type="scientific">Tigriopus californicus</name>
    <name type="common">Marine copepod</name>
    <dbReference type="NCBI Taxonomy" id="6832"/>
    <lineage>
        <taxon>Eukaryota</taxon>
        <taxon>Metazoa</taxon>
        <taxon>Ecdysozoa</taxon>
        <taxon>Arthropoda</taxon>
        <taxon>Crustacea</taxon>
        <taxon>Multicrustacea</taxon>
        <taxon>Hexanauplia</taxon>
        <taxon>Copepoda</taxon>
        <taxon>Harpacticoida</taxon>
        <taxon>Harpacticidae</taxon>
        <taxon>Tigriopus</taxon>
    </lineage>
</organism>
<feature type="domain" description="Cadherin" evidence="17">
    <location>
        <begin position="249"/>
        <end position="338"/>
    </location>
</feature>
<dbReference type="PROSITE" id="PS50268">
    <property type="entry name" value="CADHERIN_2"/>
    <property type="match status" value="14"/>
</dbReference>
<feature type="compositionally biased region" description="Polar residues" evidence="15">
    <location>
        <begin position="111"/>
        <end position="124"/>
    </location>
</feature>
<dbReference type="InterPro" id="IPR015919">
    <property type="entry name" value="Cadherin-like_sf"/>
</dbReference>
<feature type="domain" description="Cadherin" evidence="17">
    <location>
        <begin position="698"/>
        <end position="794"/>
    </location>
</feature>
<dbReference type="GO" id="GO:0005509">
    <property type="term" value="F:calcium ion binding"/>
    <property type="evidence" value="ECO:0007669"/>
    <property type="project" value="UniProtKB-UniRule"/>
</dbReference>
<dbReference type="GO" id="GO:0007156">
    <property type="term" value="P:homophilic cell adhesion via plasma membrane adhesion molecules"/>
    <property type="evidence" value="ECO:0007669"/>
    <property type="project" value="InterPro"/>
</dbReference>
<dbReference type="InterPro" id="IPR020894">
    <property type="entry name" value="Cadherin_CS"/>
</dbReference>
<dbReference type="SUPFAM" id="SSF49313">
    <property type="entry name" value="Cadherin-like"/>
    <property type="match status" value="14"/>
</dbReference>
<feature type="region of interest" description="Disordered" evidence="15">
    <location>
        <begin position="53"/>
        <end position="98"/>
    </location>
</feature>
<dbReference type="PANTHER" id="PTHR24026:SF133">
    <property type="entry name" value="CADHERIN-RELATED FAMILY MEMBER 2"/>
    <property type="match status" value="1"/>
</dbReference>
<keyword evidence="7 14" id="KW-0106">Calcium</keyword>
<feature type="region of interest" description="Disordered" evidence="15">
    <location>
        <begin position="111"/>
        <end position="238"/>
    </location>
</feature>
<feature type="domain" description="Cadherin" evidence="17">
    <location>
        <begin position="1721"/>
        <end position="1844"/>
    </location>
</feature>
<evidence type="ECO:0000256" key="1">
    <source>
        <dbReference type="ARBA" id="ARBA00004251"/>
    </source>
</evidence>
<dbReference type="FunFam" id="2.60.40.60:FF:000266">
    <property type="entry name" value="Cadherin 23"/>
    <property type="match status" value="1"/>
</dbReference>
<feature type="domain" description="Cadherin" evidence="17">
    <location>
        <begin position="339"/>
        <end position="458"/>
    </location>
</feature>
<feature type="domain" description="Cadherin" evidence="17">
    <location>
        <begin position="582"/>
        <end position="697"/>
    </location>
</feature>
<dbReference type="SMART" id="SM00112">
    <property type="entry name" value="CA"/>
    <property type="match status" value="14"/>
</dbReference>
<dbReference type="FunFam" id="2.60.40.60:FF:000039">
    <property type="entry name" value="FAT atypical cadherin 3"/>
    <property type="match status" value="1"/>
</dbReference>
<feature type="domain" description="Cadherin" evidence="17">
    <location>
        <begin position="1602"/>
        <end position="1720"/>
    </location>
</feature>
<keyword evidence="12" id="KW-0325">Glycoprotein</keyword>
<evidence type="ECO:0000313" key="18">
    <source>
        <dbReference type="EMBL" id="TRY80856.1"/>
    </source>
</evidence>
<dbReference type="PROSITE" id="PS00232">
    <property type="entry name" value="CADHERIN_1"/>
    <property type="match status" value="4"/>
</dbReference>
<evidence type="ECO:0000313" key="19">
    <source>
        <dbReference type="Proteomes" id="UP000318571"/>
    </source>
</evidence>
<dbReference type="InterPro" id="IPR002126">
    <property type="entry name" value="Cadherin-like_dom"/>
</dbReference>
<feature type="domain" description="Cadherin" evidence="17">
    <location>
        <begin position="1012"/>
        <end position="1155"/>
    </location>
</feature>
<feature type="domain" description="Cadherin" evidence="17">
    <location>
        <begin position="905"/>
        <end position="1011"/>
    </location>
</feature>
<feature type="domain" description="Cadherin" evidence="17">
    <location>
        <begin position="1264"/>
        <end position="1376"/>
    </location>
</feature>
<comment type="function">
    <text evidence="13">Cadherins are calcium-dependent cell adhesion proteins. They preferentially interact with themselves in a homophilic manner in connecting cells.</text>
</comment>
<evidence type="ECO:0000256" key="5">
    <source>
        <dbReference type="ARBA" id="ARBA00022729"/>
    </source>
</evidence>
<evidence type="ECO:0000256" key="2">
    <source>
        <dbReference type="ARBA" id="ARBA00022475"/>
    </source>
</evidence>
<keyword evidence="11" id="KW-1015">Disulfide bond</keyword>
<protein>
    <recommendedName>
        <fullName evidence="17">Cadherin domain-containing protein</fullName>
    </recommendedName>
</protein>
<dbReference type="FunFam" id="2.60.40.60:FF:000098">
    <property type="entry name" value="cadherin-23 isoform X1"/>
    <property type="match status" value="1"/>
</dbReference>
<dbReference type="GO" id="GO:0005886">
    <property type="term" value="C:plasma membrane"/>
    <property type="evidence" value="ECO:0007669"/>
    <property type="project" value="UniProtKB-SubCell"/>
</dbReference>
<proteinExistence type="predicted"/>
<keyword evidence="3" id="KW-0245">EGF-like domain</keyword>
<feature type="domain" description="Cadherin" evidence="17">
    <location>
        <begin position="459"/>
        <end position="581"/>
    </location>
</feature>
<feature type="domain" description="Cadherin" evidence="17">
    <location>
        <begin position="1489"/>
        <end position="1597"/>
    </location>
</feature>
<gene>
    <name evidence="18" type="ORF">TCAL_02986</name>
</gene>
<feature type="transmembrane region" description="Helical" evidence="16">
    <location>
        <begin position="32"/>
        <end position="54"/>
    </location>
</feature>
<keyword evidence="10 16" id="KW-0472">Membrane</keyword>
<dbReference type="Gene3D" id="2.60.40.60">
    <property type="entry name" value="Cadherins"/>
    <property type="match status" value="14"/>
</dbReference>
<evidence type="ECO:0000259" key="17">
    <source>
        <dbReference type="PROSITE" id="PS50268"/>
    </source>
</evidence>
<keyword evidence="5" id="KW-0732">Signal</keyword>
<evidence type="ECO:0000256" key="9">
    <source>
        <dbReference type="ARBA" id="ARBA00022989"/>
    </source>
</evidence>
<evidence type="ECO:0000256" key="10">
    <source>
        <dbReference type="ARBA" id="ARBA00023136"/>
    </source>
</evidence>
<evidence type="ECO:0000256" key="3">
    <source>
        <dbReference type="ARBA" id="ARBA00022536"/>
    </source>
</evidence>
<evidence type="ECO:0000256" key="7">
    <source>
        <dbReference type="ARBA" id="ARBA00022837"/>
    </source>
</evidence>
<dbReference type="EMBL" id="VCGU01000001">
    <property type="protein sequence ID" value="TRY80856.1"/>
    <property type="molecule type" value="Genomic_DNA"/>
</dbReference>
<sequence length="2037" mass="225482">MCNSRDGDRLTCACHVLKYILARKITLKMRPIQFLVIHLLTLTLCSAQVTPSFGRFRPSNRQRQPIIRRPPPPEETSLFDSNGAQRPPRPQIVGIKSRRVLPNQPVFASNEINIVPTESESGSPGNEAESKIINDPPPLTRPSLNPFRPQNRPRPRPRPQPRPDVPLQPEVEPEIVPPPSLTEIPLQPPPSRPTSRPFQPPPSRPTSRPFQPPPNAPIRAVRQPQTGIGPSNAINQPPILTPGGDLLGFELPEDTPVGSVVYTLKGEDPEGSQVFYTISGDYFSINKATGGITLRTALDREVAERIEVVITIQDEAFNLIPFRREILVLDKNDNAPEFLSAPYRFTLNETVPVGEVVFTSIAITDADKNENAKITLECEEAESRDGVCETFAVEARELSTGSYVGVISLKRPLDHEERSSYNMILKARDSASEGENPLSATTNVFINVGDIQDQIPTFMNAPYSTTVQENTPSGTSIFQILARDGDTGKPRDIELSIVGDTQDFFVLDPPEKSENGVFSTILRKSDTTNLDREMEVILAQGGLYAFQVRAREIVENGVYGDEAVSNVTVVVTDQNDEIPEFNGANFTVAVPEDVGADTPLPDLNIQVNDADISRNSEYDLILENVLNSDGVFTVYPTRAQGRTPVIIRVANPARLDYESEQGRNFVFNVNAVQGGKIMSSVTVNVIVTDANDNSPIFDQPIYAFEIPEDLSPGSGIGSITALDADSGRFGQVEYGLNGFGSEKFDVNPITGEISVAPCGADLLHCLDFETQQTFVSTTALHIRVQDVNDNYPIFDQDEYLRVVEEHAMVFDVPLIIQARDVDGPAQGGGKIFYNIHSINSESTVFKIDPLTGEMSFVQPAEETDTEKGRYEIVVRATDGGKPPLSNDVAVVVKVGSISNEKPLFEQPLYEFMVKEDAIKGEAVAQVSATDPDGDNAQLRYHIHSGAKDNFVIDPRSGEISVALDADLDIQRNGDTYEIRVQVDDSGTPYKQTGETLVRFTIQDINDKPPKFEQESYTVYVLESVPVGETVLQVNANDDDRNSVLQFKIVDPVTARDKTGNTLSNPSPFDFTRSFTIDPNDGRITVQEPLSHNSAAVIILTVEVRDMNAEEDRRVDESEDETTTMVTIEKDQASTQVDKAEVTFFIQAFRADSPQFAHPWTPSDPTLMFEIKEEQPIGHVLVKLSAKDPITGQPITQFEKVATSDPENLIDISPLTGEVISNQILDFEQRPDVTFQVRAIAEDRISDARVKLQLVDVNDNAPIFEQESYAISIPESTFPLTKILTVKATDLDTGDRGAIAYSISGQGEGFFIIDPKEGHLMVNAGPHGRSQLDRETQAIHEVQVIATDSPKGGPSQKSTLVNVQVELSDVNDVPPQFLESRYSAVVAENSAPGTPVTMVKAEDPDLGGGGRVRYMFPPGVNADKKLFAIDETTGEITTAQTLTGKGRQTPYVLKVRALDFGDIELFSDTDVYITVGDVSSNDGVPQFIKPEPNDIAHIAENANPGSKVYQVEAYDPDDPETANGKIIYSLPDDGTIIRKLFQIDPNNGIISTRVTLDREERSEYTLIIDIHDLGSPPQQTSRLLKVVVDDVDDFSPVFERQRNSVPLEIEVIEELPLGTVIGQITAIDEDEGENGQIDYAITYGNDDGIFKLERNENNSAIISVAKRLDREYEPEHLLTVKCFRPYERNVKSQEKRYDPAALDEIQVRVIIIDVDDNSPTFVERNLTLGVRVNAPVYTTIATLQAVDADADSTPITYGMENITYYRPRTNTLEILDNDIFLVDGLTGLLQTNQTLGRFADGYFLIFIKATNGRYDVRNGDFARLKVYVLQDTELMKFVFNRNPSVVQEKIPDFKKDIQEAFAEPLKFNIYETEFYSKFDGSLDFGRTSSCFQIIQNENSVELKRAEELLDFSQNPPLKDILDRYDIVDIERCSTLIPSDSINWIEACIIVIAFLIGLLAFISAIVLCCLYSNYKRNIHRSAPVKIVEAPVRTYLPTSLPPGSVRAAPSIAGSDGRALYDWQESTIPMDVASYRSLPHH</sequence>
<keyword evidence="9 16" id="KW-1133">Transmembrane helix</keyword>
<evidence type="ECO:0000256" key="6">
    <source>
        <dbReference type="ARBA" id="ARBA00022737"/>
    </source>
</evidence>
<dbReference type="OMA" id="YNRQDPS"/>
<reference evidence="18 19" key="1">
    <citation type="journal article" date="2018" name="Nat. Ecol. Evol.">
        <title>Genomic signatures of mitonuclear coevolution across populations of Tigriopus californicus.</title>
        <authorList>
            <person name="Barreto F.S."/>
            <person name="Watson E.T."/>
            <person name="Lima T.G."/>
            <person name="Willett C.S."/>
            <person name="Edmands S."/>
            <person name="Li W."/>
            <person name="Burton R.S."/>
        </authorList>
    </citation>
    <scope>NUCLEOTIDE SEQUENCE [LARGE SCALE GENOMIC DNA]</scope>
    <source>
        <strain evidence="18 19">San Diego</strain>
    </source>
</reference>
<dbReference type="Proteomes" id="UP000318571">
    <property type="component" value="Chromosome 12"/>
</dbReference>
<keyword evidence="2" id="KW-1003">Cell membrane</keyword>
<evidence type="ECO:0000256" key="13">
    <source>
        <dbReference type="ARBA" id="ARBA00059331"/>
    </source>
</evidence>
<dbReference type="CDD" id="cd11304">
    <property type="entry name" value="Cadherin_repeat"/>
    <property type="match status" value="14"/>
</dbReference>
<dbReference type="GO" id="GO:0001736">
    <property type="term" value="P:establishment of planar polarity"/>
    <property type="evidence" value="ECO:0007669"/>
    <property type="project" value="UniProtKB-ARBA"/>
</dbReference>
<dbReference type="GO" id="GO:0048513">
    <property type="term" value="P:animal organ development"/>
    <property type="evidence" value="ECO:0007669"/>
    <property type="project" value="UniProtKB-ARBA"/>
</dbReference>
<dbReference type="FunFam" id="2.60.40.60:FF:000020">
    <property type="entry name" value="Dachsous cadherin-related 1b"/>
    <property type="match status" value="2"/>
</dbReference>
<dbReference type="PRINTS" id="PR00205">
    <property type="entry name" value="CADHERIN"/>
</dbReference>